<dbReference type="Gene3D" id="3.10.180.10">
    <property type="entry name" value="2,3-Dihydroxybiphenyl 1,2-Dioxygenase, domain 1"/>
    <property type="match status" value="1"/>
</dbReference>
<evidence type="ECO:0000313" key="1">
    <source>
        <dbReference type="EMBL" id="MCR6098179.1"/>
    </source>
</evidence>
<evidence type="ECO:0000313" key="2">
    <source>
        <dbReference type="Proteomes" id="UP001057753"/>
    </source>
</evidence>
<gene>
    <name evidence="1" type="ORF">HXA33_16685</name>
</gene>
<dbReference type="SUPFAM" id="SSF54593">
    <property type="entry name" value="Glyoxalase/Bleomycin resistance protein/Dihydroxybiphenyl dioxygenase"/>
    <property type="match status" value="1"/>
</dbReference>
<comment type="caution">
    <text evidence="1">The sequence shown here is derived from an EMBL/GenBank/DDBJ whole genome shotgun (WGS) entry which is preliminary data.</text>
</comment>
<keyword evidence="2" id="KW-1185">Reference proteome</keyword>
<dbReference type="AlphaFoldDB" id="A0A9Q4G0U4"/>
<sequence length="125" mass="14762">MEVNHLEKDVLQFKGGHNIALKIPKFKYEETVQFYKDVIKLPYLGFNSESHAFQFGDVTLWLDCMDNYAQQDVWLEIQTNDLKEADVYLKQNHINRRDEVEVHEDSKGYWISDPSGTIVRVNPER</sequence>
<accession>A0A9Q4G0U4</accession>
<reference evidence="1" key="1">
    <citation type="submission" date="2020-06" db="EMBL/GenBank/DDBJ databases">
        <title>Insight into the genomes of haloalkaliphilic bacilli from Kenyan soda lakes.</title>
        <authorList>
            <person name="Mwirichia R."/>
            <person name="Villamizar G.C."/>
            <person name="Poehlein A."/>
            <person name="Mugweru J."/>
            <person name="Kipnyargis A."/>
            <person name="Kiplimo D."/>
            <person name="Orwa P."/>
            <person name="Daniel R."/>
        </authorList>
    </citation>
    <scope>NUCLEOTIDE SEQUENCE</scope>
    <source>
        <strain evidence="1">B1096_S55</strain>
    </source>
</reference>
<name>A0A9Q4G0U4_SALAG</name>
<dbReference type="Proteomes" id="UP001057753">
    <property type="component" value="Unassembled WGS sequence"/>
</dbReference>
<dbReference type="InterPro" id="IPR029068">
    <property type="entry name" value="Glyas_Bleomycin-R_OHBP_Dase"/>
</dbReference>
<organism evidence="1 2">
    <name type="scientific">Salipaludibacillus agaradhaerens</name>
    <name type="common">Bacillus agaradhaerens</name>
    <dbReference type="NCBI Taxonomy" id="76935"/>
    <lineage>
        <taxon>Bacteria</taxon>
        <taxon>Bacillati</taxon>
        <taxon>Bacillota</taxon>
        <taxon>Bacilli</taxon>
        <taxon>Bacillales</taxon>
        <taxon>Bacillaceae</taxon>
    </lineage>
</organism>
<proteinExistence type="predicted"/>
<dbReference type="EMBL" id="JABXYM010000001">
    <property type="protein sequence ID" value="MCR6098179.1"/>
    <property type="molecule type" value="Genomic_DNA"/>
</dbReference>
<evidence type="ECO:0008006" key="3">
    <source>
        <dbReference type="Google" id="ProtNLM"/>
    </source>
</evidence>
<protein>
    <recommendedName>
        <fullName evidence="3">VOC domain-containing protein</fullName>
    </recommendedName>
</protein>